<name>A0AAD4MQ07_9BILA</name>
<dbReference type="InterPro" id="IPR038269">
    <property type="entry name" value="SCAN_sf"/>
</dbReference>
<accession>A0AAD4MQ07</accession>
<gene>
    <name evidence="1" type="ORF">DdX_18167</name>
</gene>
<evidence type="ECO:0000313" key="1">
    <source>
        <dbReference type="EMBL" id="KAI1697975.1"/>
    </source>
</evidence>
<sequence length="454" mass="51139">MVLTKALITTQRTTMIFNSELLSKSPDSQPITHRDLAALPGHAADLKKRNHLAQTELGVQEFRVVTPEENQGIKLGDFDSHPSTLQHLLAQDQTNEPVSAVHKNAPILDHSRGAYSELQLPHNDDSEHGDYPYGEEFYVEVFEIGENISPFNGEGDTSFSEWLVRFQDLADAQTIPWNGVQKLNKLKFMLEGIAREKFEQLTVAEKGNYDSAVIKLTSFFENSMTRNIARQGLRNCRQIKGEPVRAFMTRLKRIVTASTVGQGDQMFQQVLLDEFLDRLEPILRFHVKTSQPSTVEEALNKALHLEHLIEAQRVAKQEEIEEIAGIVRATIQDSQHLQDDTGFALHHEVQVPTKTYGHGHTSQSPGGQEFYHSTNQVDPNWGTLPNSEGRTNKGWNGGWQSNLHQSTSGQIDPVEQVIRDMAEKLAFEAQANTTLRHIYPNYGDFLPDSKQNGD</sequence>
<evidence type="ECO:0000313" key="2">
    <source>
        <dbReference type="Proteomes" id="UP001201812"/>
    </source>
</evidence>
<dbReference type="Proteomes" id="UP001201812">
    <property type="component" value="Unassembled WGS sequence"/>
</dbReference>
<protein>
    <recommendedName>
        <fullName evidence="3">Retrotransposon gag domain-containing protein</fullName>
    </recommendedName>
</protein>
<evidence type="ECO:0008006" key="3">
    <source>
        <dbReference type="Google" id="ProtNLM"/>
    </source>
</evidence>
<organism evidence="1 2">
    <name type="scientific">Ditylenchus destructor</name>
    <dbReference type="NCBI Taxonomy" id="166010"/>
    <lineage>
        <taxon>Eukaryota</taxon>
        <taxon>Metazoa</taxon>
        <taxon>Ecdysozoa</taxon>
        <taxon>Nematoda</taxon>
        <taxon>Chromadorea</taxon>
        <taxon>Rhabditida</taxon>
        <taxon>Tylenchina</taxon>
        <taxon>Tylenchomorpha</taxon>
        <taxon>Sphaerularioidea</taxon>
        <taxon>Anguinidae</taxon>
        <taxon>Anguininae</taxon>
        <taxon>Ditylenchus</taxon>
    </lineage>
</organism>
<dbReference type="EMBL" id="JAKKPZ010000241">
    <property type="protein sequence ID" value="KAI1697975.1"/>
    <property type="molecule type" value="Genomic_DNA"/>
</dbReference>
<dbReference type="PANTHER" id="PTHR33223:SF6">
    <property type="entry name" value="CCHC-TYPE DOMAIN-CONTAINING PROTEIN"/>
    <property type="match status" value="1"/>
</dbReference>
<reference evidence="1" key="1">
    <citation type="submission" date="2022-01" db="EMBL/GenBank/DDBJ databases">
        <title>Genome Sequence Resource for Two Populations of Ditylenchus destructor, the Migratory Endoparasitic Phytonematode.</title>
        <authorList>
            <person name="Zhang H."/>
            <person name="Lin R."/>
            <person name="Xie B."/>
        </authorList>
    </citation>
    <scope>NUCLEOTIDE SEQUENCE</scope>
    <source>
        <strain evidence="1">BazhouSP</strain>
    </source>
</reference>
<proteinExistence type="predicted"/>
<dbReference type="PANTHER" id="PTHR33223">
    <property type="entry name" value="CCHC-TYPE DOMAIN-CONTAINING PROTEIN"/>
    <property type="match status" value="1"/>
</dbReference>
<dbReference type="AlphaFoldDB" id="A0AAD4MQ07"/>
<keyword evidence="2" id="KW-1185">Reference proteome</keyword>
<dbReference type="Gene3D" id="1.10.4020.10">
    <property type="entry name" value="DNA breaking-rejoining enzymes"/>
    <property type="match status" value="1"/>
</dbReference>
<comment type="caution">
    <text evidence="1">The sequence shown here is derived from an EMBL/GenBank/DDBJ whole genome shotgun (WGS) entry which is preliminary data.</text>
</comment>